<sequence length="349" mass="35501">MNGTLALRLPLHGFPADKTPSRCLLAEALAIRSARTAFSTGRTRTPGDTRGEGHSAMQGTVDGFSHGLVTPAAAYLMACLGGVLGLRCTTRALRSGGSVRPGWLALGAVSIGSGIWTMHFVAMTGFAVDEVPIGYDPVITFASLGVAVVMTAIGIFVVGHRGANTMALVTGGMITGLGIATMHYLGMAGMQLRGRLEYDTPTVALSVVIAVVAATAALWAAVSVHGFLPSLGAGLVMGVAVSGMHYTGMAAVTVHVHGAASPAGGGDVSGMLLAPMLVGPAVFLVLAAVIVMSDPALLTGVPEVRHTPATGRATAVGVPAQRRSSYGEPANWSAPSGEARRGFQRARRP</sequence>
<dbReference type="PANTHER" id="PTHR35152">
    <property type="entry name" value="DOMAIN SIGNALLING PROTEIN, PUTATIVE (AFU_ORTHOLOGUE AFUA_5G11310)-RELATED"/>
    <property type="match status" value="1"/>
</dbReference>
<feature type="transmembrane region" description="Helical" evidence="1">
    <location>
        <begin position="102"/>
        <end position="126"/>
    </location>
</feature>
<evidence type="ECO:0000256" key="1">
    <source>
        <dbReference type="PROSITE-ProRule" id="PRU00244"/>
    </source>
</evidence>
<keyword evidence="1" id="KW-1133">Transmembrane helix</keyword>
<dbReference type="AlphaFoldDB" id="A0A1G9QMU9"/>
<feature type="transmembrane region" description="Helical" evidence="1">
    <location>
        <begin position="235"/>
        <end position="256"/>
    </location>
</feature>
<evidence type="ECO:0000313" key="5">
    <source>
        <dbReference type="Proteomes" id="UP000199063"/>
    </source>
</evidence>
<protein>
    <submittedName>
        <fullName evidence="4">MHYT domain-containing protein, NO-binding membrane sensor</fullName>
    </submittedName>
</protein>
<dbReference type="GO" id="GO:0016020">
    <property type="term" value="C:membrane"/>
    <property type="evidence" value="ECO:0007669"/>
    <property type="project" value="UniProtKB-UniRule"/>
</dbReference>
<feature type="transmembrane region" description="Helical" evidence="1">
    <location>
        <begin position="165"/>
        <end position="185"/>
    </location>
</feature>
<proteinExistence type="predicted"/>
<dbReference type="PROSITE" id="PS50924">
    <property type="entry name" value="MHYT"/>
    <property type="match status" value="1"/>
</dbReference>
<feature type="transmembrane region" description="Helical" evidence="1">
    <location>
        <begin position="268"/>
        <end position="291"/>
    </location>
</feature>
<accession>A0A1G9QMU9</accession>
<keyword evidence="1" id="KW-0472">Membrane</keyword>
<feature type="domain" description="MHYT" evidence="3">
    <location>
        <begin position="66"/>
        <end position="255"/>
    </location>
</feature>
<feature type="region of interest" description="Disordered" evidence="2">
    <location>
        <begin position="310"/>
        <end position="349"/>
    </location>
</feature>
<feature type="transmembrane region" description="Helical" evidence="1">
    <location>
        <begin position="72"/>
        <end position="90"/>
    </location>
</feature>
<keyword evidence="1" id="KW-0812">Transmembrane</keyword>
<organism evidence="4 5">
    <name type="scientific">Streptomyces wuyuanensis</name>
    <dbReference type="NCBI Taxonomy" id="1196353"/>
    <lineage>
        <taxon>Bacteria</taxon>
        <taxon>Bacillati</taxon>
        <taxon>Actinomycetota</taxon>
        <taxon>Actinomycetes</taxon>
        <taxon>Kitasatosporales</taxon>
        <taxon>Streptomycetaceae</taxon>
        <taxon>Streptomyces</taxon>
    </lineage>
</organism>
<evidence type="ECO:0000259" key="3">
    <source>
        <dbReference type="PROSITE" id="PS50924"/>
    </source>
</evidence>
<dbReference type="InterPro" id="IPR005330">
    <property type="entry name" value="MHYT_dom"/>
</dbReference>
<dbReference type="Pfam" id="PF03707">
    <property type="entry name" value="MHYT"/>
    <property type="match status" value="2"/>
</dbReference>
<dbReference type="PANTHER" id="PTHR35152:SF1">
    <property type="entry name" value="DOMAIN SIGNALLING PROTEIN, PUTATIVE (AFU_ORTHOLOGUE AFUA_5G11310)-RELATED"/>
    <property type="match status" value="1"/>
</dbReference>
<dbReference type="STRING" id="1196353.SAMN05444921_104149"/>
<evidence type="ECO:0000256" key="2">
    <source>
        <dbReference type="SAM" id="MobiDB-lite"/>
    </source>
</evidence>
<dbReference type="Proteomes" id="UP000199063">
    <property type="component" value="Unassembled WGS sequence"/>
</dbReference>
<evidence type="ECO:0000313" key="4">
    <source>
        <dbReference type="EMBL" id="SDM12308.1"/>
    </source>
</evidence>
<name>A0A1G9QMU9_9ACTN</name>
<gene>
    <name evidence="4" type="ORF">SAMN05444921_104149</name>
</gene>
<dbReference type="EMBL" id="FNHI01000004">
    <property type="protein sequence ID" value="SDM12308.1"/>
    <property type="molecule type" value="Genomic_DNA"/>
</dbReference>
<keyword evidence="5" id="KW-1185">Reference proteome</keyword>
<reference evidence="5" key="1">
    <citation type="submission" date="2016-10" db="EMBL/GenBank/DDBJ databases">
        <authorList>
            <person name="Varghese N."/>
            <person name="Submissions S."/>
        </authorList>
    </citation>
    <scope>NUCLEOTIDE SEQUENCE [LARGE SCALE GENOMIC DNA]</scope>
    <source>
        <strain evidence="5">CGMCC 4.7042</strain>
    </source>
</reference>
<feature type="transmembrane region" description="Helical" evidence="1">
    <location>
        <begin position="205"/>
        <end position="228"/>
    </location>
</feature>
<feature type="transmembrane region" description="Helical" evidence="1">
    <location>
        <begin position="138"/>
        <end position="158"/>
    </location>
</feature>